<evidence type="ECO:0000256" key="1">
    <source>
        <dbReference type="SAM" id="Phobius"/>
    </source>
</evidence>
<sequence>MAVLHTVRTEAVLKKWTFGRGVITVAMIVAASIALFAPQASAGIVREEPATPAPLSPQERARLDLDSEIRLRCMLFHESVYLIDLRTMWIAVLSHTVIVYSLPDADREERSDGLKSIMRLSLQETQRYALDTAVLQELAERPYKTFDYPRVVFEIERILVALEVITTRVLDYTDENDRRLQTENPAALMARIPDDCSRFIEPP</sequence>
<keyword evidence="1" id="KW-0472">Membrane</keyword>
<keyword evidence="1" id="KW-1133">Transmembrane helix</keyword>
<dbReference type="EMBL" id="MGET01000047">
    <property type="protein sequence ID" value="OGL89249.1"/>
    <property type="molecule type" value="Genomic_DNA"/>
</dbReference>
<keyword evidence="1" id="KW-0812">Transmembrane</keyword>
<evidence type="ECO:0000313" key="2">
    <source>
        <dbReference type="EMBL" id="OGL89249.1"/>
    </source>
</evidence>
<feature type="transmembrane region" description="Helical" evidence="1">
    <location>
        <begin position="18"/>
        <end position="37"/>
    </location>
</feature>
<gene>
    <name evidence="2" type="ORF">A3I45_03775</name>
</gene>
<dbReference type="Proteomes" id="UP000177574">
    <property type="component" value="Unassembled WGS sequence"/>
</dbReference>
<proteinExistence type="predicted"/>
<dbReference type="AlphaFoldDB" id="A0A1F7VFG2"/>
<organism evidence="2 3">
    <name type="scientific">Candidatus Uhrbacteria bacterium RIFCSPLOWO2_02_FULL_53_10</name>
    <dbReference type="NCBI Taxonomy" id="1802411"/>
    <lineage>
        <taxon>Bacteria</taxon>
        <taxon>Candidatus Uhriibacteriota</taxon>
    </lineage>
</organism>
<comment type="caution">
    <text evidence="2">The sequence shown here is derived from an EMBL/GenBank/DDBJ whole genome shotgun (WGS) entry which is preliminary data.</text>
</comment>
<name>A0A1F7VFG2_9BACT</name>
<protein>
    <submittedName>
        <fullName evidence="2">Uncharacterized protein</fullName>
    </submittedName>
</protein>
<reference evidence="2 3" key="1">
    <citation type="journal article" date="2016" name="Nat. Commun.">
        <title>Thousands of microbial genomes shed light on interconnected biogeochemical processes in an aquifer system.</title>
        <authorList>
            <person name="Anantharaman K."/>
            <person name="Brown C.T."/>
            <person name="Hug L.A."/>
            <person name="Sharon I."/>
            <person name="Castelle C.J."/>
            <person name="Probst A.J."/>
            <person name="Thomas B.C."/>
            <person name="Singh A."/>
            <person name="Wilkins M.J."/>
            <person name="Karaoz U."/>
            <person name="Brodie E.L."/>
            <person name="Williams K.H."/>
            <person name="Hubbard S.S."/>
            <person name="Banfield J.F."/>
        </authorList>
    </citation>
    <scope>NUCLEOTIDE SEQUENCE [LARGE SCALE GENOMIC DNA]</scope>
</reference>
<evidence type="ECO:0000313" key="3">
    <source>
        <dbReference type="Proteomes" id="UP000177574"/>
    </source>
</evidence>
<accession>A0A1F7VFG2</accession>